<evidence type="ECO:0000256" key="3">
    <source>
        <dbReference type="ARBA" id="ARBA00022679"/>
    </source>
</evidence>
<comment type="caution">
    <text evidence="6">The sequence shown here is derived from an EMBL/GenBank/DDBJ whole genome shotgun (WGS) entry which is preliminary data.</text>
</comment>
<dbReference type="GO" id="GO:0008173">
    <property type="term" value="F:RNA methyltransferase activity"/>
    <property type="evidence" value="ECO:0007669"/>
    <property type="project" value="InterPro"/>
</dbReference>
<dbReference type="InterPro" id="IPR029026">
    <property type="entry name" value="tRNA_m1G_MTases_N"/>
</dbReference>
<evidence type="ECO:0000259" key="5">
    <source>
        <dbReference type="Pfam" id="PF00588"/>
    </source>
</evidence>
<dbReference type="SUPFAM" id="SSF75217">
    <property type="entry name" value="alpha/beta knot"/>
    <property type="match status" value="1"/>
</dbReference>
<dbReference type="EMBL" id="VCJR02000001">
    <property type="protein sequence ID" value="NHK26617.1"/>
    <property type="molecule type" value="Genomic_DNA"/>
</dbReference>
<dbReference type="InterPro" id="IPR004384">
    <property type="entry name" value="RNA_MeTrfase_TrmJ/LasT"/>
</dbReference>
<dbReference type="AlphaFoldDB" id="A0A8J3A4T5"/>
<organism evidence="6 8">
    <name type="scientific">Aquisalinus luteolus</name>
    <dbReference type="NCBI Taxonomy" id="1566827"/>
    <lineage>
        <taxon>Bacteria</taxon>
        <taxon>Pseudomonadati</taxon>
        <taxon>Pseudomonadota</taxon>
        <taxon>Alphaproteobacteria</taxon>
        <taxon>Parvularculales</taxon>
        <taxon>Parvularculaceae</taxon>
        <taxon>Aquisalinus</taxon>
    </lineage>
</organism>
<dbReference type="PANTHER" id="PTHR42786:SF7">
    <property type="entry name" value="TRNA_RRNA METHYLTRANSFERASE SPOU TYPE DOMAIN-CONTAINING PROTEIN"/>
    <property type="match status" value="1"/>
</dbReference>
<reference evidence="6" key="3">
    <citation type="submission" date="2020-09" db="EMBL/GenBank/DDBJ databases">
        <authorList>
            <person name="Sun Q."/>
            <person name="Zhou Y."/>
        </authorList>
    </citation>
    <scope>NUCLEOTIDE SEQUENCE</scope>
    <source>
        <strain evidence="6">CGMCC 1.14984</strain>
    </source>
</reference>
<protein>
    <submittedName>
        <fullName evidence="7">RNA methyltransferase</fullName>
    </submittedName>
    <submittedName>
        <fullName evidence="6">tRNA (Cytidine/uridine-2'-O-)-methyltransferase TrmJ</fullName>
    </submittedName>
</protein>
<proteinExistence type="inferred from homology"/>
<evidence type="ECO:0000256" key="2">
    <source>
        <dbReference type="ARBA" id="ARBA00022603"/>
    </source>
</evidence>
<dbReference type="CDD" id="cd18093">
    <property type="entry name" value="SpoU-like_TrmJ"/>
    <property type="match status" value="1"/>
</dbReference>
<evidence type="ECO:0000256" key="1">
    <source>
        <dbReference type="ARBA" id="ARBA00007228"/>
    </source>
</evidence>
<feature type="domain" description="tRNA/rRNA methyltransferase SpoU type" evidence="5">
    <location>
        <begin position="14"/>
        <end position="163"/>
    </location>
</feature>
<dbReference type="PIRSF" id="PIRSF004808">
    <property type="entry name" value="LasT"/>
    <property type="match status" value="1"/>
</dbReference>
<comment type="similarity">
    <text evidence="1">Belongs to the class IV-like SAM-binding methyltransferase superfamily. RNA methyltransferase TrmH family.</text>
</comment>
<evidence type="ECO:0000313" key="7">
    <source>
        <dbReference type="EMBL" id="NHK26617.1"/>
    </source>
</evidence>
<dbReference type="GO" id="GO:0003723">
    <property type="term" value="F:RNA binding"/>
    <property type="evidence" value="ECO:0007669"/>
    <property type="project" value="InterPro"/>
</dbReference>
<evidence type="ECO:0000313" key="8">
    <source>
        <dbReference type="Proteomes" id="UP000621856"/>
    </source>
</evidence>
<dbReference type="GO" id="GO:0005829">
    <property type="term" value="C:cytosol"/>
    <property type="evidence" value="ECO:0007669"/>
    <property type="project" value="TreeGrafter"/>
</dbReference>
<dbReference type="GO" id="GO:0002128">
    <property type="term" value="P:tRNA nucleoside ribose methylation"/>
    <property type="evidence" value="ECO:0007669"/>
    <property type="project" value="TreeGrafter"/>
</dbReference>
<sequence>MTDKRKYGLGPGPVIVLVDPQMGENIGAAARAMLNFGLTGLRLVRPRDGWPNPKAGAMAAGASSVVDNARVFDSVEDATADCTYVLATTARQRELYLPVYEPEDAMAEVKPRIDSGQTCAILFGGEKSGLNTNDISLCHGILTVPLNPDFSSLNLGQAVLLAAWEWSKVAGKGERFDSRMDAAEVPTQADTDGLINHLFAELEPSGFFFPPEKREVMERNIRTTIKRAGFTRADTQLMRGIVKALARGRGMGRRGES</sequence>
<keyword evidence="9" id="KW-1185">Reference proteome</keyword>
<dbReference type="Proteomes" id="UP000818603">
    <property type="component" value="Unassembled WGS sequence"/>
</dbReference>
<dbReference type="Proteomes" id="UP000621856">
    <property type="component" value="Unassembled WGS sequence"/>
</dbReference>
<evidence type="ECO:0000256" key="4">
    <source>
        <dbReference type="ARBA" id="ARBA00022691"/>
    </source>
</evidence>
<dbReference type="Gene3D" id="1.10.8.590">
    <property type="match status" value="1"/>
</dbReference>
<reference evidence="6" key="1">
    <citation type="journal article" date="2014" name="Int. J. Syst. Evol. Microbiol.">
        <title>Complete genome sequence of Corynebacterium casei LMG S-19264T (=DSM 44701T), isolated from a smear-ripened cheese.</title>
        <authorList>
            <consortium name="US DOE Joint Genome Institute (JGI-PGF)"/>
            <person name="Walter F."/>
            <person name="Albersmeier A."/>
            <person name="Kalinowski J."/>
            <person name="Ruckert C."/>
        </authorList>
    </citation>
    <scope>NUCLEOTIDE SEQUENCE</scope>
    <source>
        <strain evidence="6">CGMCC 1.14984</strain>
    </source>
</reference>
<dbReference type="EMBL" id="BMGZ01000001">
    <property type="protein sequence ID" value="GGH92889.1"/>
    <property type="molecule type" value="Genomic_DNA"/>
</dbReference>
<dbReference type="PANTHER" id="PTHR42786">
    <property type="entry name" value="TRNA/RRNA METHYLTRANSFERASE"/>
    <property type="match status" value="1"/>
</dbReference>
<keyword evidence="3" id="KW-0808">Transferase</keyword>
<gene>
    <name evidence="6" type="primary">rrm2</name>
    <name evidence="7" type="ORF">FF098_001690</name>
    <name evidence="6" type="ORF">GCM10011355_03440</name>
</gene>
<dbReference type="InterPro" id="IPR001537">
    <property type="entry name" value="SpoU_MeTrfase"/>
</dbReference>
<keyword evidence="2 7" id="KW-0489">Methyltransferase</keyword>
<evidence type="ECO:0000313" key="9">
    <source>
        <dbReference type="Proteomes" id="UP000818603"/>
    </source>
</evidence>
<keyword evidence="4" id="KW-0949">S-adenosyl-L-methionine</keyword>
<dbReference type="RefSeq" id="WP_155136481.1">
    <property type="nucleotide sequence ID" value="NZ_BMGZ01000001.1"/>
</dbReference>
<dbReference type="Pfam" id="PF00588">
    <property type="entry name" value="SpoU_methylase"/>
    <property type="match status" value="1"/>
</dbReference>
<name>A0A8J3A4T5_9PROT</name>
<dbReference type="Gene3D" id="3.40.1280.10">
    <property type="match status" value="1"/>
</dbReference>
<reference evidence="7 9" key="2">
    <citation type="submission" date="2020-02" db="EMBL/GenBank/DDBJ databases">
        <title>Genome sequence of Parvularcula flava strain NH6-79.</title>
        <authorList>
            <person name="Abdul Karim M.H."/>
            <person name="Lam M.Q."/>
            <person name="Chen S.J."/>
            <person name="Yahya A."/>
            <person name="Shahir S."/>
            <person name="Shamsir M.S."/>
            <person name="Chong C.S."/>
        </authorList>
    </citation>
    <scope>NUCLEOTIDE SEQUENCE [LARGE SCALE GENOMIC DNA]</scope>
    <source>
        <strain evidence="7 9">NH6-79</strain>
    </source>
</reference>
<accession>A0A8J3A4T5</accession>
<dbReference type="InterPro" id="IPR029028">
    <property type="entry name" value="Alpha/beta_knot_MTases"/>
</dbReference>
<evidence type="ECO:0000313" key="6">
    <source>
        <dbReference type="EMBL" id="GGH92889.1"/>
    </source>
</evidence>